<dbReference type="SMART" id="SM00020">
    <property type="entry name" value="Tryp_SPc"/>
    <property type="match status" value="1"/>
</dbReference>
<feature type="compositionally biased region" description="Polar residues" evidence="2">
    <location>
        <begin position="172"/>
        <end position="184"/>
    </location>
</feature>
<dbReference type="Gene3D" id="2.40.10.10">
    <property type="entry name" value="Trypsin-like serine proteases"/>
    <property type="match status" value="2"/>
</dbReference>
<dbReference type="PROSITE" id="PS50240">
    <property type="entry name" value="TRYPSIN_DOM"/>
    <property type="match status" value="1"/>
</dbReference>
<dbReference type="PRINTS" id="PR00722">
    <property type="entry name" value="CHYMOTRYPSIN"/>
</dbReference>
<evidence type="ECO:0000259" key="3">
    <source>
        <dbReference type="PROSITE" id="PS50240"/>
    </source>
</evidence>
<protein>
    <submittedName>
        <fullName evidence="4">Serine proteinase stubble</fullName>
    </submittedName>
</protein>
<feature type="compositionally biased region" description="Polar residues" evidence="2">
    <location>
        <begin position="358"/>
        <end position="382"/>
    </location>
</feature>
<dbReference type="GO" id="GO:0006508">
    <property type="term" value="P:proteolysis"/>
    <property type="evidence" value="ECO:0007669"/>
    <property type="project" value="InterPro"/>
</dbReference>
<dbReference type="EMBL" id="WVUK01000063">
    <property type="protein sequence ID" value="KAF7489988.1"/>
    <property type="molecule type" value="Genomic_DNA"/>
</dbReference>
<feature type="region of interest" description="Disordered" evidence="2">
    <location>
        <begin position="117"/>
        <end position="184"/>
    </location>
</feature>
<gene>
    <name evidence="4" type="ORF">SSS_8035</name>
</gene>
<reference evidence="4" key="2">
    <citation type="submission" date="2020-01" db="EMBL/GenBank/DDBJ databases">
        <authorList>
            <person name="Korhonen P.K.K."/>
            <person name="Guangxu M.G."/>
            <person name="Wang T.W."/>
            <person name="Stroehlein A.J.S."/>
            <person name="Young N.D."/>
            <person name="Ang C.-S.A."/>
            <person name="Fernando D.W.F."/>
            <person name="Lu H.L."/>
            <person name="Taylor S.T."/>
            <person name="Ehtesham M.E.M."/>
            <person name="Najaraj S.H.N."/>
            <person name="Harsha G.H.G."/>
            <person name="Madugundu A.M."/>
            <person name="Renuse S.R."/>
            <person name="Holt D.H."/>
            <person name="Pandey A.P."/>
            <person name="Papenfuss A.P."/>
            <person name="Gasser R.B.G."/>
            <person name="Fischer K.F."/>
        </authorList>
    </citation>
    <scope>NUCLEOTIDE SEQUENCE</scope>
    <source>
        <strain evidence="4">SSS_KF_BRIS2020</strain>
    </source>
</reference>
<reference evidence="5" key="3">
    <citation type="submission" date="2022-06" db="UniProtKB">
        <authorList>
            <consortium name="EnsemblMetazoa"/>
        </authorList>
    </citation>
    <scope>IDENTIFICATION</scope>
</reference>
<dbReference type="OrthoDB" id="9425590at2759"/>
<dbReference type="Proteomes" id="UP000070412">
    <property type="component" value="Unassembled WGS sequence"/>
</dbReference>
<evidence type="ECO:0000313" key="4">
    <source>
        <dbReference type="EMBL" id="KAF7489988.1"/>
    </source>
</evidence>
<dbReference type="PROSITE" id="PS00134">
    <property type="entry name" value="TRYPSIN_HIS"/>
    <property type="match status" value="1"/>
</dbReference>
<accession>A0A834VDQ2</accession>
<dbReference type="InterPro" id="IPR043504">
    <property type="entry name" value="Peptidase_S1_PA_chymotrypsin"/>
</dbReference>
<keyword evidence="6" id="KW-1185">Reference proteome</keyword>
<dbReference type="InterPro" id="IPR001254">
    <property type="entry name" value="Trypsin_dom"/>
</dbReference>
<dbReference type="InterPro" id="IPR018114">
    <property type="entry name" value="TRYPSIN_HIS"/>
</dbReference>
<evidence type="ECO:0000256" key="1">
    <source>
        <dbReference type="ARBA" id="ARBA00023157"/>
    </source>
</evidence>
<evidence type="ECO:0000313" key="5">
    <source>
        <dbReference type="EnsemblMetazoa" id="KAF7489988.1"/>
    </source>
</evidence>
<dbReference type="PANTHER" id="PTHR24252">
    <property type="entry name" value="ACROSIN-RELATED"/>
    <property type="match status" value="1"/>
</dbReference>
<reference evidence="6" key="1">
    <citation type="journal article" date="2020" name="PLoS Negl. Trop. Dis.">
        <title>High-quality nuclear genome for Sarcoptes scabiei-A critical resource for a neglected parasite.</title>
        <authorList>
            <person name="Korhonen P.K."/>
            <person name="Gasser R.B."/>
            <person name="Ma G."/>
            <person name="Wang T."/>
            <person name="Stroehlein A.J."/>
            <person name="Young N.D."/>
            <person name="Ang C.S."/>
            <person name="Fernando D.D."/>
            <person name="Lu H.C."/>
            <person name="Taylor S."/>
            <person name="Reynolds S.L."/>
            <person name="Mofiz E."/>
            <person name="Najaraj S.H."/>
            <person name="Gowda H."/>
            <person name="Madugundu A."/>
            <person name="Renuse S."/>
            <person name="Holt D."/>
            <person name="Pandey A."/>
            <person name="Papenfuss A.T."/>
            <person name="Fischer K."/>
        </authorList>
    </citation>
    <scope>NUCLEOTIDE SEQUENCE [LARGE SCALE GENOMIC DNA]</scope>
</reference>
<dbReference type="InterPro" id="IPR001314">
    <property type="entry name" value="Peptidase_S1A"/>
</dbReference>
<feature type="compositionally biased region" description="Basic residues" evidence="2">
    <location>
        <begin position="154"/>
        <end position="171"/>
    </location>
</feature>
<dbReference type="InterPro" id="IPR009003">
    <property type="entry name" value="Peptidase_S1_PA"/>
</dbReference>
<dbReference type="AlphaFoldDB" id="A0A834VDQ2"/>
<sequence length="609" mass="68562">MSSSSFPNEMLRLFAKITILISFPLIECFQQPSLSSSSSSSSSLFKSSTSTQTPQWLRGFVEDHSTHHHHHHHQNQYHYHHRPFSLSHQQQHHHVPSRRSNRLANVYTFRKGRTIKNFSNLNHSDNENKNPNTNQNSNEFYETTSSSSSSPYSPHRHYSQPHPHHHHHHHQNQQGSKGLFSPTTPTIVASNTVLSLASNSGTNTIAHQLPNGGSVALGATTVIKHPSTCSHDRSQNACTFSLLCYLANGIPIEGCEENLSLTCCYIQIKTISTILANKSTSSSSSASNNYHRSSNLMRQSLPIAFQQSQTYNAIPNQSSGSYRFQSPSQTNSIAQSSSYLQSSTMNFNTLQQQQQQQPSNEFANNQINSGDENDTNRSSLGKFSSLDKSITSASSSPKSSIFVPNDEDLSISLKKDSLISGRHSLDLSKKYEYDYINNTIRRTRPETIKSIFQEIISRKFYARNYDIEDICGKPISKPRSRIIGGQDAYFGEFPWQVHIKITKHQCGGALVNSRFIVTAAHCIYQAPMNQLNVIIGAHDIEDPRFQDIPPQYFRVSRVILHPNFRFSASHPDRFDVALIKLDNPVRFSDSVLPVCLPEDNLRFEGRSVI</sequence>
<dbReference type="Pfam" id="PF00089">
    <property type="entry name" value="Trypsin"/>
    <property type="match status" value="1"/>
</dbReference>
<proteinExistence type="predicted"/>
<name>A0A834VDQ2_SARSC</name>
<evidence type="ECO:0000256" key="2">
    <source>
        <dbReference type="SAM" id="MobiDB-lite"/>
    </source>
</evidence>
<keyword evidence="1" id="KW-1015">Disulfide bond</keyword>
<dbReference type="FunFam" id="2.40.10.10:FF:000068">
    <property type="entry name" value="transmembrane protease serine 2"/>
    <property type="match status" value="1"/>
</dbReference>
<organism evidence="4">
    <name type="scientific">Sarcoptes scabiei</name>
    <name type="common">Itch mite</name>
    <name type="synonym">Acarus scabiei</name>
    <dbReference type="NCBI Taxonomy" id="52283"/>
    <lineage>
        <taxon>Eukaryota</taxon>
        <taxon>Metazoa</taxon>
        <taxon>Ecdysozoa</taxon>
        <taxon>Arthropoda</taxon>
        <taxon>Chelicerata</taxon>
        <taxon>Arachnida</taxon>
        <taxon>Acari</taxon>
        <taxon>Acariformes</taxon>
        <taxon>Sarcoptiformes</taxon>
        <taxon>Astigmata</taxon>
        <taxon>Psoroptidia</taxon>
        <taxon>Sarcoptoidea</taxon>
        <taxon>Sarcoptidae</taxon>
        <taxon>Sarcoptinae</taxon>
        <taxon>Sarcoptes</taxon>
    </lineage>
</organism>
<feature type="region of interest" description="Disordered" evidence="2">
    <location>
        <begin position="349"/>
        <end position="382"/>
    </location>
</feature>
<feature type="domain" description="Peptidase S1" evidence="3">
    <location>
        <begin position="482"/>
        <end position="609"/>
    </location>
</feature>
<dbReference type="CDD" id="cd00190">
    <property type="entry name" value="Tryp_SPc"/>
    <property type="match status" value="1"/>
</dbReference>
<dbReference type="GO" id="GO:0004252">
    <property type="term" value="F:serine-type endopeptidase activity"/>
    <property type="evidence" value="ECO:0007669"/>
    <property type="project" value="InterPro"/>
</dbReference>
<dbReference type="SUPFAM" id="SSF50494">
    <property type="entry name" value="Trypsin-like serine proteases"/>
    <property type="match status" value="1"/>
</dbReference>
<evidence type="ECO:0000313" key="6">
    <source>
        <dbReference type="Proteomes" id="UP000070412"/>
    </source>
</evidence>
<dbReference type="PANTHER" id="PTHR24252:SF10">
    <property type="entry name" value="SERINE PROTEASE 56"/>
    <property type="match status" value="1"/>
</dbReference>
<dbReference type="EnsemblMetazoa" id="SSS_8035s_mrna">
    <property type="protein sequence ID" value="KAF7489988.1"/>
    <property type="gene ID" value="SSS_8035"/>
</dbReference>
<feature type="compositionally biased region" description="Polar residues" evidence="2">
    <location>
        <begin position="117"/>
        <end position="144"/>
    </location>
</feature>